<keyword evidence="2" id="KW-1185">Reference proteome</keyword>
<evidence type="ECO:0000313" key="3">
    <source>
        <dbReference type="WBParaSite" id="Hba_08513"/>
    </source>
</evidence>
<keyword evidence="1" id="KW-0472">Membrane</keyword>
<keyword evidence="1" id="KW-1133">Transmembrane helix</keyword>
<accession>A0A1I7WTL3</accession>
<name>A0A1I7WTL3_HETBA</name>
<keyword evidence="1" id="KW-0812">Transmembrane</keyword>
<dbReference type="Proteomes" id="UP000095283">
    <property type="component" value="Unplaced"/>
</dbReference>
<dbReference type="AlphaFoldDB" id="A0A1I7WTL3"/>
<feature type="transmembrane region" description="Helical" evidence="1">
    <location>
        <begin position="67"/>
        <end position="85"/>
    </location>
</feature>
<dbReference type="WBParaSite" id="Hba_08513">
    <property type="protein sequence ID" value="Hba_08513"/>
    <property type="gene ID" value="Hba_08513"/>
</dbReference>
<evidence type="ECO:0000313" key="2">
    <source>
        <dbReference type="Proteomes" id="UP000095283"/>
    </source>
</evidence>
<feature type="transmembrane region" description="Helical" evidence="1">
    <location>
        <begin position="126"/>
        <end position="148"/>
    </location>
</feature>
<feature type="transmembrane region" description="Helical" evidence="1">
    <location>
        <begin position="97"/>
        <end position="114"/>
    </location>
</feature>
<protein>
    <submittedName>
        <fullName evidence="3">Pecanex-like protein</fullName>
    </submittedName>
</protein>
<reference evidence="3" key="1">
    <citation type="submission" date="2016-11" db="UniProtKB">
        <authorList>
            <consortium name="WormBaseParasite"/>
        </authorList>
    </citation>
    <scope>IDENTIFICATION</scope>
</reference>
<organism evidence="2 3">
    <name type="scientific">Heterorhabditis bacteriophora</name>
    <name type="common">Entomopathogenic nematode worm</name>
    <dbReference type="NCBI Taxonomy" id="37862"/>
    <lineage>
        <taxon>Eukaryota</taxon>
        <taxon>Metazoa</taxon>
        <taxon>Ecdysozoa</taxon>
        <taxon>Nematoda</taxon>
        <taxon>Chromadorea</taxon>
        <taxon>Rhabditida</taxon>
        <taxon>Rhabditina</taxon>
        <taxon>Rhabditomorpha</taxon>
        <taxon>Strongyloidea</taxon>
        <taxon>Heterorhabditidae</taxon>
        <taxon>Heterorhabditis</taxon>
    </lineage>
</organism>
<feature type="transmembrane region" description="Helical" evidence="1">
    <location>
        <begin position="40"/>
        <end position="60"/>
    </location>
</feature>
<sequence>MDDQQEMDISAVESENKLKEVRGVPKSGRWWKDVHSHWDFIYIYIYLFIVNIVVVICIVCNNYFMSFFYLFLLFIGSLLVFGNKLLKLYRDNKYVHVNIYFKYALPSIFYNYCHNCKIYRYSRNRLLLFELFLFVFVHDCYFVDLNLLKT</sequence>
<proteinExistence type="predicted"/>
<evidence type="ECO:0000256" key="1">
    <source>
        <dbReference type="SAM" id="Phobius"/>
    </source>
</evidence>